<dbReference type="InterPro" id="IPR012827">
    <property type="entry name" value="Hemerythrin_metal-bd"/>
</dbReference>
<evidence type="ECO:0000313" key="5">
    <source>
        <dbReference type="EMBL" id="MBU3819141.1"/>
    </source>
</evidence>
<keyword evidence="2" id="KW-0479">Metal-binding</keyword>
<accession>A0A9E2KJG1</accession>
<sequence>MKYELTQDLITGNALIDSEHQQLFAAVNSLMDACAQGKGRAQIQQTVNFLNNYVIKHFGDEERLQVQSGYPGYAAHKQFHDGYRSKLSGVTADLVKEGPTVKALGELNQVVAVLVTHIRMEDKRLAQYIRSKG</sequence>
<protein>
    <submittedName>
        <fullName evidence="5">Hemerythrin family protein</fullName>
    </submittedName>
</protein>
<comment type="similarity">
    <text evidence="1">Belongs to the hemerythrin family.</text>
</comment>
<keyword evidence="3" id="KW-0408">Iron</keyword>
<reference evidence="5" key="1">
    <citation type="journal article" date="2021" name="PeerJ">
        <title>Extensive microbial diversity within the chicken gut microbiome revealed by metagenomics and culture.</title>
        <authorList>
            <person name="Gilroy R."/>
            <person name="Ravi A."/>
            <person name="Getino M."/>
            <person name="Pursley I."/>
            <person name="Horton D.L."/>
            <person name="Alikhan N.F."/>
            <person name="Baker D."/>
            <person name="Gharbi K."/>
            <person name="Hall N."/>
            <person name="Watson M."/>
            <person name="Adriaenssens E.M."/>
            <person name="Foster-Nyarko E."/>
            <person name="Jarju S."/>
            <person name="Secka A."/>
            <person name="Antonio M."/>
            <person name="Oren A."/>
            <person name="Chaudhuri R.R."/>
            <person name="La Ragione R."/>
            <person name="Hildebrand F."/>
            <person name="Pallen M.J."/>
        </authorList>
    </citation>
    <scope>NUCLEOTIDE SEQUENCE</scope>
    <source>
        <strain evidence="5">742</strain>
    </source>
</reference>
<dbReference type="Gene3D" id="1.20.120.50">
    <property type="entry name" value="Hemerythrin-like"/>
    <property type="match status" value="1"/>
</dbReference>
<name>A0A9E2KJG1_9FIRM</name>
<dbReference type="GO" id="GO:0046872">
    <property type="term" value="F:metal ion binding"/>
    <property type="evidence" value="ECO:0007669"/>
    <property type="project" value="UniProtKB-KW"/>
</dbReference>
<proteinExistence type="inferred from homology"/>
<dbReference type="AlphaFoldDB" id="A0A9E2KJG1"/>
<dbReference type="Pfam" id="PF01814">
    <property type="entry name" value="Hemerythrin"/>
    <property type="match status" value="1"/>
</dbReference>
<gene>
    <name evidence="5" type="ORF">H9864_02020</name>
</gene>
<dbReference type="InterPro" id="IPR050669">
    <property type="entry name" value="Hemerythrin"/>
</dbReference>
<feature type="domain" description="Hemerythrin-like" evidence="4">
    <location>
        <begin position="12"/>
        <end position="127"/>
    </location>
</feature>
<dbReference type="InterPro" id="IPR035938">
    <property type="entry name" value="Hemerythrin-like_sf"/>
</dbReference>
<evidence type="ECO:0000256" key="1">
    <source>
        <dbReference type="ARBA" id="ARBA00010587"/>
    </source>
</evidence>
<dbReference type="SUPFAM" id="SSF47188">
    <property type="entry name" value="Hemerythrin-like"/>
    <property type="match status" value="1"/>
</dbReference>
<dbReference type="NCBIfam" id="TIGR02481">
    <property type="entry name" value="hemeryth_dom"/>
    <property type="match status" value="1"/>
</dbReference>
<reference evidence="5" key="2">
    <citation type="submission" date="2021-04" db="EMBL/GenBank/DDBJ databases">
        <authorList>
            <person name="Gilroy R."/>
        </authorList>
    </citation>
    <scope>NUCLEOTIDE SEQUENCE</scope>
    <source>
        <strain evidence="5">742</strain>
    </source>
</reference>
<dbReference type="CDD" id="cd12107">
    <property type="entry name" value="Hemerythrin"/>
    <property type="match status" value="1"/>
</dbReference>
<dbReference type="Proteomes" id="UP000824178">
    <property type="component" value="Unassembled WGS sequence"/>
</dbReference>
<dbReference type="PANTHER" id="PTHR37164">
    <property type="entry name" value="BACTERIOHEMERYTHRIN"/>
    <property type="match status" value="1"/>
</dbReference>
<organism evidence="5 6">
    <name type="scientific">Candidatus Faecalibacterium intestinavium</name>
    <dbReference type="NCBI Taxonomy" id="2838580"/>
    <lineage>
        <taxon>Bacteria</taxon>
        <taxon>Bacillati</taxon>
        <taxon>Bacillota</taxon>
        <taxon>Clostridia</taxon>
        <taxon>Eubacteriales</taxon>
        <taxon>Oscillospiraceae</taxon>
        <taxon>Faecalibacterium</taxon>
    </lineage>
</organism>
<evidence type="ECO:0000256" key="3">
    <source>
        <dbReference type="ARBA" id="ARBA00023004"/>
    </source>
</evidence>
<comment type="caution">
    <text evidence="5">The sequence shown here is derived from an EMBL/GenBank/DDBJ whole genome shotgun (WGS) entry which is preliminary data.</text>
</comment>
<dbReference type="EMBL" id="JAHLFH010000035">
    <property type="protein sequence ID" value="MBU3819141.1"/>
    <property type="molecule type" value="Genomic_DNA"/>
</dbReference>
<evidence type="ECO:0000259" key="4">
    <source>
        <dbReference type="Pfam" id="PF01814"/>
    </source>
</evidence>
<dbReference type="InterPro" id="IPR012312">
    <property type="entry name" value="Hemerythrin-like"/>
</dbReference>
<evidence type="ECO:0000256" key="2">
    <source>
        <dbReference type="ARBA" id="ARBA00022723"/>
    </source>
</evidence>
<dbReference type="PANTHER" id="PTHR37164:SF1">
    <property type="entry name" value="BACTERIOHEMERYTHRIN"/>
    <property type="match status" value="1"/>
</dbReference>
<evidence type="ECO:0000313" key="6">
    <source>
        <dbReference type="Proteomes" id="UP000824178"/>
    </source>
</evidence>